<dbReference type="PANTHER" id="PTHR43229">
    <property type="entry name" value="NODULATION PROTEIN J"/>
    <property type="match status" value="1"/>
</dbReference>
<protein>
    <submittedName>
        <fullName evidence="7">ABC transporter permease</fullName>
    </submittedName>
</protein>
<dbReference type="InterPro" id="IPR013525">
    <property type="entry name" value="ABC2_TM"/>
</dbReference>
<dbReference type="InterPro" id="IPR047817">
    <property type="entry name" value="ABC2_TM_bact-type"/>
</dbReference>
<dbReference type="AlphaFoldDB" id="A0A2Z5U0G6"/>
<keyword evidence="2 5" id="KW-0812">Transmembrane</keyword>
<name>A0A2Z5U0G6_9STRE</name>
<proteinExistence type="predicted"/>
<dbReference type="GO" id="GO:0140359">
    <property type="term" value="F:ABC-type transporter activity"/>
    <property type="evidence" value="ECO:0007669"/>
    <property type="project" value="InterPro"/>
</dbReference>
<dbReference type="InterPro" id="IPR000412">
    <property type="entry name" value="ABC_2_transport"/>
</dbReference>
<accession>A0A2Z5U0G6</accession>
<keyword evidence="4 5" id="KW-0472">Membrane</keyword>
<evidence type="ECO:0000256" key="5">
    <source>
        <dbReference type="SAM" id="Phobius"/>
    </source>
</evidence>
<evidence type="ECO:0000256" key="2">
    <source>
        <dbReference type="ARBA" id="ARBA00022692"/>
    </source>
</evidence>
<evidence type="ECO:0000256" key="4">
    <source>
        <dbReference type="ARBA" id="ARBA00023136"/>
    </source>
</evidence>
<evidence type="ECO:0000259" key="6">
    <source>
        <dbReference type="PROSITE" id="PS51012"/>
    </source>
</evidence>
<evidence type="ECO:0000313" key="7">
    <source>
        <dbReference type="EMBL" id="BBA93121.1"/>
    </source>
</evidence>
<feature type="transmembrane region" description="Helical" evidence="5">
    <location>
        <begin position="128"/>
        <end position="151"/>
    </location>
</feature>
<evidence type="ECO:0000256" key="1">
    <source>
        <dbReference type="ARBA" id="ARBA00004141"/>
    </source>
</evidence>
<dbReference type="Pfam" id="PF12698">
    <property type="entry name" value="ABC2_membrane_3"/>
    <property type="match status" value="1"/>
</dbReference>
<dbReference type="PIRSF" id="PIRSF006648">
    <property type="entry name" value="DrrB"/>
    <property type="match status" value="1"/>
</dbReference>
<feature type="transmembrane region" description="Helical" evidence="5">
    <location>
        <begin position="100"/>
        <end position="122"/>
    </location>
</feature>
<dbReference type="OrthoDB" id="63188at2"/>
<reference evidence="7 8" key="1">
    <citation type="journal article" date="2018" name="Genome Biol. Evol.">
        <title>Complete Genome Sequence of Streptococcus ruminantium sp. nov. GUT-187T (=DSM 104980T =JCM 31869T), the Type Strain of S. ruminantium, and Comparison with Genome Sequences of Streptococcus suis Strains.</title>
        <authorList>
            <person name="Tohya M."/>
            <person name="Sekizaki T."/>
            <person name="Miyoshi-Akiyama T."/>
        </authorList>
    </citation>
    <scope>NUCLEOTIDE SEQUENCE [LARGE SCALE GENOMIC DNA]</scope>
    <source>
        <strain evidence="7 8">GUT187T</strain>
    </source>
</reference>
<dbReference type="PANTHER" id="PTHR43229:SF2">
    <property type="entry name" value="NODULATION PROTEIN J"/>
    <property type="match status" value="1"/>
</dbReference>
<dbReference type="KEGG" id="srq:SR187_7590"/>
<feature type="transmembrane region" description="Helical" evidence="5">
    <location>
        <begin position="214"/>
        <end position="236"/>
    </location>
</feature>
<dbReference type="PROSITE" id="PS51012">
    <property type="entry name" value="ABC_TM2"/>
    <property type="match status" value="1"/>
</dbReference>
<keyword evidence="3 5" id="KW-1133">Transmembrane helix</keyword>
<dbReference type="GO" id="GO:0043190">
    <property type="term" value="C:ATP-binding cassette (ABC) transporter complex"/>
    <property type="evidence" value="ECO:0007669"/>
    <property type="project" value="InterPro"/>
</dbReference>
<feature type="domain" description="ABC transmembrane type-2" evidence="6">
    <location>
        <begin position="17"/>
        <end position="240"/>
    </location>
</feature>
<comment type="subcellular location">
    <subcellularLocation>
        <location evidence="1">Membrane</location>
        <topology evidence="1">Multi-pass membrane protein</topology>
    </subcellularLocation>
</comment>
<gene>
    <name evidence="7" type="ORF">SR187_7590</name>
</gene>
<evidence type="ECO:0000313" key="8">
    <source>
        <dbReference type="Proteomes" id="UP000269331"/>
    </source>
</evidence>
<dbReference type="InterPro" id="IPR051784">
    <property type="entry name" value="Nod_factor_ABC_transporter"/>
</dbReference>
<feature type="transmembrane region" description="Helical" evidence="5">
    <location>
        <begin position="49"/>
        <end position="69"/>
    </location>
</feature>
<dbReference type="Proteomes" id="UP000269331">
    <property type="component" value="Chromosome"/>
</dbReference>
<dbReference type="EMBL" id="AP018400">
    <property type="protein sequence ID" value="BBA93121.1"/>
    <property type="molecule type" value="Genomic_DNA"/>
</dbReference>
<feature type="transmembrane region" description="Helical" evidence="5">
    <location>
        <begin position="163"/>
        <end position="182"/>
    </location>
</feature>
<evidence type="ECO:0000256" key="3">
    <source>
        <dbReference type="ARBA" id="ARBA00022989"/>
    </source>
</evidence>
<feature type="transmembrane region" description="Helical" evidence="5">
    <location>
        <begin position="16"/>
        <end position="37"/>
    </location>
</feature>
<sequence>MKALLAIESIKLQRDLGTFLLSVGMPVIFFLIFSSIVQFNDPNMQKNFIQSYMLTMTNFSMSGFALFTFPMMLAEDRKNSWLVFLQHSPLSTWKYYVSKLYRVFLCFLMSIFIVFAVGGLIKKVKLSVWGWSVSAILLLLTSVVFLAIGLLLAQIQSEQTMSVVSNLLYFILAILGGSWMPVHTFPEWVQKICRLTPSYHVNQLVVTYAQNSEFLWKSLLIVLGYAIIFLVIALFFSRKSQVK</sequence>
<dbReference type="RefSeq" id="WP_120172026.1">
    <property type="nucleotide sequence ID" value="NZ_AP018400.1"/>
</dbReference>
<organism evidence="7 8">
    <name type="scientific">Streptococcus ruminantium</name>
    <dbReference type="NCBI Taxonomy" id="1917441"/>
    <lineage>
        <taxon>Bacteria</taxon>
        <taxon>Bacillati</taxon>
        <taxon>Bacillota</taxon>
        <taxon>Bacilli</taxon>
        <taxon>Lactobacillales</taxon>
        <taxon>Streptococcaceae</taxon>
        <taxon>Streptococcus</taxon>
    </lineage>
</organism>
<dbReference type="GeneID" id="52230040"/>